<feature type="compositionally biased region" description="Basic and acidic residues" evidence="1">
    <location>
        <begin position="46"/>
        <end position="55"/>
    </location>
</feature>
<feature type="compositionally biased region" description="Basic and acidic residues" evidence="1">
    <location>
        <begin position="92"/>
        <end position="110"/>
    </location>
</feature>
<sequence length="242" mass="26863">MKDGGGEAGSSRMLEPQLDTSPGNLWTCDHPRERVVRTGEASSLRRQPDLRDRPRPAGGASSSPRCPTLLRKLRRKSIRWNTLTAVFDRLRRPRSGEDPPRMARRTRMERGPPAPIRHPCHPCHPCHPWSLKMPATNGAPSWRLPRRNASAWLRSSREPGRRPEPPSGRMAAAGWPGHPRRSARAGTPRAGLASPRATPLPGRRDAPPRPPGLRSGGRGRCEKPRREGVAKPFENRGWVVSG</sequence>
<proteinExistence type="predicted"/>
<gene>
    <name evidence="2" type="ORF">OJF2_39450</name>
</gene>
<reference evidence="2 3" key="1">
    <citation type="submission" date="2019-08" db="EMBL/GenBank/DDBJ databases">
        <title>Deep-cultivation of Planctomycetes and their phenomic and genomic characterization uncovers novel biology.</title>
        <authorList>
            <person name="Wiegand S."/>
            <person name="Jogler M."/>
            <person name="Boedeker C."/>
            <person name="Pinto D."/>
            <person name="Vollmers J."/>
            <person name="Rivas-Marin E."/>
            <person name="Kohn T."/>
            <person name="Peeters S.H."/>
            <person name="Heuer A."/>
            <person name="Rast P."/>
            <person name="Oberbeckmann S."/>
            <person name="Bunk B."/>
            <person name="Jeske O."/>
            <person name="Meyerdierks A."/>
            <person name="Storesund J.E."/>
            <person name="Kallscheuer N."/>
            <person name="Luecker S."/>
            <person name="Lage O.M."/>
            <person name="Pohl T."/>
            <person name="Merkel B.J."/>
            <person name="Hornburger P."/>
            <person name="Mueller R.-W."/>
            <person name="Bruemmer F."/>
            <person name="Labrenz M."/>
            <person name="Spormann A.M."/>
            <person name="Op den Camp H."/>
            <person name="Overmann J."/>
            <person name="Amann R."/>
            <person name="Jetten M.S.M."/>
            <person name="Mascher T."/>
            <person name="Medema M.H."/>
            <person name="Devos D.P."/>
            <person name="Kaster A.-K."/>
            <person name="Ovreas L."/>
            <person name="Rohde M."/>
            <person name="Galperin M.Y."/>
            <person name="Jogler C."/>
        </authorList>
    </citation>
    <scope>NUCLEOTIDE SEQUENCE [LARGE SCALE GENOMIC DNA]</scope>
    <source>
        <strain evidence="2 3">OJF2</strain>
    </source>
</reference>
<feature type="region of interest" description="Disordered" evidence="1">
    <location>
        <begin position="92"/>
        <end position="115"/>
    </location>
</feature>
<feature type="compositionally biased region" description="Basic and acidic residues" evidence="1">
    <location>
        <begin position="155"/>
        <end position="164"/>
    </location>
</feature>
<feature type="region of interest" description="Disordered" evidence="1">
    <location>
        <begin position="1"/>
        <end position="69"/>
    </location>
</feature>
<protein>
    <submittedName>
        <fullName evidence="2">Uncharacterized protein</fullName>
    </submittedName>
</protein>
<dbReference type="Proteomes" id="UP000324233">
    <property type="component" value="Chromosome"/>
</dbReference>
<dbReference type="KEGG" id="agv:OJF2_39450"/>
<organism evidence="2 3">
    <name type="scientific">Aquisphaera giovannonii</name>
    <dbReference type="NCBI Taxonomy" id="406548"/>
    <lineage>
        <taxon>Bacteria</taxon>
        <taxon>Pseudomonadati</taxon>
        <taxon>Planctomycetota</taxon>
        <taxon>Planctomycetia</taxon>
        <taxon>Isosphaerales</taxon>
        <taxon>Isosphaeraceae</taxon>
        <taxon>Aquisphaera</taxon>
    </lineage>
</organism>
<evidence type="ECO:0000256" key="1">
    <source>
        <dbReference type="SAM" id="MobiDB-lite"/>
    </source>
</evidence>
<evidence type="ECO:0000313" key="2">
    <source>
        <dbReference type="EMBL" id="QEH35393.1"/>
    </source>
</evidence>
<keyword evidence="3" id="KW-1185">Reference proteome</keyword>
<dbReference type="EMBL" id="CP042997">
    <property type="protein sequence ID" value="QEH35393.1"/>
    <property type="molecule type" value="Genomic_DNA"/>
</dbReference>
<feature type="region of interest" description="Disordered" evidence="1">
    <location>
        <begin position="151"/>
        <end position="242"/>
    </location>
</feature>
<accession>A0A5B9W457</accession>
<dbReference type="AlphaFoldDB" id="A0A5B9W457"/>
<evidence type="ECO:0000313" key="3">
    <source>
        <dbReference type="Proteomes" id="UP000324233"/>
    </source>
</evidence>
<feature type="compositionally biased region" description="Basic and acidic residues" evidence="1">
    <location>
        <begin position="219"/>
        <end position="229"/>
    </location>
</feature>
<name>A0A5B9W457_9BACT</name>